<feature type="chain" id="PRO_5039121589" description="DUF3887 domain-containing protein" evidence="1">
    <location>
        <begin position="23"/>
        <end position="150"/>
    </location>
</feature>
<evidence type="ECO:0000313" key="2">
    <source>
        <dbReference type="EMBL" id="SHK84864.1"/>
    </source>
</evidence>
<organism evidence="2 3">
    <name type="scientific">Selenomonas ruminantium</name>
    <dbReference type="NCBI Taxonomy" id="971"/>
    <lineage>
        <taxon>Bacteria</taxon>
        <taxon>Bacillati</taxon>
        <taxon>Bacillota</taxon>
        <taxon>Negativicutes</taxon>
        <taxon>Selenomonadales</taxon>
        <taxon>Selenomonadaceae</taxon>
        <taxon>Selenomonas</taxon>
    </lineage>
</organism>
<keyword evidence="1" id="KW-0732">Signal</keyword>
<dbReference type="AlphaFoldDB" id="A0A1M6VTY6"/>
<dbReference type="EMBL" id="FRBC01000020">
    <property type="protein sequence ID" value="SHK84864.1"/>
    <property type="molecule type" value="Genomic_DNA"/>
</dbReference>
<dbReference type="Proteomes" id="UP000184263">
    <property type="component" value="Unassembled WGS sequence"/>
</dbReference>
<name>A0A1M6VTY6_SELRU</name>
<reference evidence="2 3" key="1">
    <citation type="submission" date="2016-11" db="EMBL/GenBank/DDBJ databases">
        <authorList>
            <person name="Jaros S."/>
            <person name="Januszkiewicz K."/>
            <person name="Wedrychowicz H."/>
        </authorList>
    </citation>
    <scope>NUCLEOTIDE SEQUENCE [LARGE SCALE GENOMIC DNA]</scope>
    <source>
        <strain evidence="2 3">HD4</strain>
    </source>
</reference>
<sequence length="150" mass="17100">MRKKILAVLFGVMLGMSAVTMAATPEAEIMSVQQAKAMAWTDTMLVKNKPADTLKLMSSEAQKEITDKKITEIGKDISKNLGKYQGARLAGWSCLDQFQLVYFMKFEKEPLVRCVFFFNEKGEILNFALQPLQINKQEKKDDNKKENKKK</sequence>
<evidence type="ECO:0008006" key="4">
    <source>
        <dbReference type="Google" id="ProtNLM"/>
    </source>
</evidence>
<evidence type="ECO:0000313" key="3">
    <source>
        <dbReference type="Proteomes" id="UP000184263"/>
    </source>
</evidence>
<accession>A0A1M6VTY6</accession>
<evidence type="ECO:0000256" key="1">
    <source>
        <dbReference type="SAM" id="SignalP"/>
    </source>
</evidence>
<feature type="signal peptide" evidence="1">
    <location>
        <begin position="1"/>
        <end position="22"/>
    </location>
</feature>
<dbReference type="OrthoDB" id="1666115at2"/>
<dbReference type="RefSeq" id="WP_073091050.1">
    <property type="nucleotide sequence ID" value="NZ_FRBC01000020.1"/>
</dbReference>
<gene>
    <name evidence="2" type="ORF">SAMN05216582_12071</name>
</gene>
<proteinExistence type="predicted"/>
<protein>
    <recommendedName>
        <fullName evidence="4">DUF3887 domain-containing protein</fullName>
    </recommendedName>
</protein>